<evidence type="ECO:0000256" key="5">
    <source>
        <dbReference type="ARBA" id="ARBA00023136"/>
    </source>
</evidence>
<organism evidence="7 8">
    <name type="scientific">Merdimmobilis hominis</name>
    <dbReference type="NCBI Taxonomy" id="2897707"/>
    <lineage>
        <taxon>Bacteria</taxon>
        <taxon>Bacillati</taxon>
        <taxon>Bacillota</taxon>
        <taxon>Clostridia</taxon>
        <taxon>Eubacteriales</taxon>
        <taxon>Oscillospiraceae</taxon>
        <taxon>Merdimmobilis</taxon>
    </lineage>
</organism>
<evidence type="ECO:0000256" key="6">
    <source>
        <dbReference type="SAM" id="Phobius"/>
    </source>
</evidence>
<dbReference type="Proteomes" id="UP000774750">
    <property type="component" value="Unassembled WGS sequence"/>
</dbReference>
<comment type="subcellular location">
    <subcellularLocation>
        <location evidence="1">Cell membrane</location>
        <topology evidence="1">Multi-pass membrane protein</topology>
    </subcellularLocation>
</comment>
<keyword evidence="5 6" id="KW-0472">Membrane</keyword>
<keyword evidence="4 6" id="KW-1133">Transmembrane helix</keyword>
<evidence type="ECO:0000313" key="8">
    <source>
        <dbReference type="Proteomes" id="UP000774750"/>
    </source>
</evidence>
<dbReference type="PANTHER" id="PTHR33545:SF10">
    <property type="entry name" value="UPF0750 MEMBRANE PROTEIN YPJC"/>
    <property type="match status" value="1"/>
</dbReference>
<evidence type="ECO:0000256" key="3">
    <source>
        <dbReference type="ARBA" id="ARBA00022692"/>
    </source>
</evidence>
<dbReference type="GO" id="GO:0005886">
    <property type="term" value="C:plasma membrane"/>
    <property type="evidence" value="ECO:0007669"/>
    <property type="project" value="UniProtKB-SubCell"/>
</dbReference>
<evidence type="ECO:0000256" key="1">
    <source>
        <dbReference type="ARBA" id="ARBA00004651"/>
    </source>
</evidence>
<feature type="transmembrane region" description="Helical" evidence="6">
    <location>
        <begin position="116"/>
        <end position="139"/>
    </location>
</feature>
<sequence>MHLFSRYSHFFCRRTLFRILTLCLGAMILAFGMFHIHNRTHITEGGILGLTLFIQHWTGITPGVSGIVLDSLCYLMGFKLLGKSFLVFAACSSVFFSMWYNLFSMIGYIFPDLSDQPLLAALIGGLFVGVGVGLIVRAGGASGGDDALALIIHKKTPLKLAQAYFITDFIVLMLSLSYISLHKIACSLLTVTLSSFLIGKIHGLSFPKKKSQDNQSQT</sequence>
<feature type="transmembrane region" description="Helical" evidence="6">
    <location>
        <begin position="56"/>
        <end position="78"/>
    </location>
</feature>
<proteinExistence type="predicted"/>
<dbReference type="RefSeq" id="WP_204444689.1">
    <property type="nucleotide sequence ID" value="NZ_JACJKY010000004.1"/>
</dbReference>
<keyword evidence="3 6" id="KW-0812">Transmembrane</keyword>
<dbReference type="Pfam" id="PF02588">
    <property type="entry name" value="YitT_membrane"/>
    <property type="match status" value="1"/>
</dbReference>
<feature type="transmembrane region" description="Helical" evidence="6">
    <location>
        <begin position="160"/>
        <end position="181"/>
    </location>
</feature>
<keyword evidence="2" id="KW-1003">Cell membrane</keyword>
<dbReference type="EMBL" id="JACJKY010000004">
    <property type="protein sequence ID" value="MBM6920167.1"/>
    <property type="molecule type" value="Genomic_DNA"/>
</dbReference>
<feature type="transmembrane region" description="Helical" evidence="6">
    <location>
        <begin position="187"/>
        <end position="206"/>
    </location>
</feature>
<feature type="transmembrane region" description="Helical" evidence="6">
    <location>
        <begin position="85"/>
        <end position="110"/>
    </location>
</feature>
<feature type="transmembrane region" description="Helical" evidence="6">
    <location>
        <begin position="16"/>
        <end position="36"/>
    </location>
</feature>
<keyword evidence="8" id="KW-1185">Reference proteome</keyword>
<reference evidence="7" key="1">
    <citation type="submission" date="2020-08" db="EMBL/GenBank/DDBJ databases">
        <authorList>
            <person name="Cejkova D."/>
            <person name="Kubasova T."/>
            <person name="Jahodarova E."/>
            <person name="Rychlik I."/>
        </authorList>
    </citation>
    <scope>NUCLEOTIDE SEQUENCE</scope>
    <source>
        <strain evidence="7">An559</strain>
    </source>
</reference>
<gene>
    <name evidence="7" type="ORF">H6A12_03210</name>
</gene>
<dbReference type="AlphaFoldDB" id="A0A938X6A1"/>
<evidence type="ECO:0000313" key="7">
    <source>
        <dbReference type="EMBL" id="MBM6920167.1"/>
    </source>
</evidence>
<dbReference type="PANTHER" id="PTHR33545">
    <property type="entry name" value="UPF0750 MEMBRANE PROTEIN YITT-RELATED"/>
    <property type="match status" value="1"/>
</dbReference>
<name>A0A938X6A1_9FIRM</name>
<accession>A0A938X6A1</accession>
<evidence type="ECO:0000256" key="2">
    <source>
        <dbReference type="ARBA" id="ARBA00022475"/>
    </source>
</evidence>
<evidence type="ECO:0000256" key="4">
    <source>
        <dbReference type="ARBA" id="ARBA00022989"/>
    </source>
</evidence>
<protein>
    <submittedName>
        <fullName evidence="7">YitT family protein</fullName>
    </submittedName>
</protein>
<reference evidence="7" key="2">
    <citation type="journal article" date="2021" name="Sci. Rep.">
        <title>The distribution of antibiotic resistance genes in chicken gut microbiota commensals.</title>
        <authorList>
            <person name="Juricova H."/>
            <person name="Matiasovicova J."/>
            <person name="Kubasova T."/>
            <person name="Cejkova D."/>
            <person name="Rychlik I."/>
        </authorList>
    </citation>
    <scope>NUCLEOTIDE SEQUENCE</scope>
    <source>
        <strain evidence="7">An559</strain>
    </source>
</reference>
<comment type="caution">
    <text evidence="7">The sequence shown here is derived from an EMBL/GenBank/DDBJ whole genome shotgun (WGS) entry which is preliminary data.</text>
</comment>
<dbReference type="InterPro" id="IPR051461">
    <property type="entry name" value="UPF0750_membrane"/>
</dbReference>
<dbReference type="InterPro" id="IPR003740">
    <property type="entry name" value="YitT"/>
</dbReference>